<dbReference type="RefSeq" id="WP_126809873.1">
    <property type="nucleotide sequence ID" value="NZ_NGKA01000021.1"/>
</dbReference>
<dbReference type="Proteomes" id="UP000287605">
    <property type="component" value="Unassembled WGS sequence"/>
</dbReference>
<evidence type="ECO:0000256" key="4">
    <source>
        <dbReference type="ARBA" id="ARBA00022801"/>
    </source>
</evidence>
<dbReference type="SUPFAM" id="SSF52141">
    <property type="entry name" value="Uracil-DNA glycosylase-like"/>
    <property type="match status" value="1"/>
</dbReference>
<keyword evidence="4" id="KW-0378">Hydrolase</keyword>
<dbReference type="CDD" id="cd10030">
    <property type="entry name" value="UDG-F4_TTUDGA_SPO1dp_like"/>
    <property type="match status" value="1"/>
</dbReference>
<sequence length="213" mass="24115">MDYPKKLVVEVLEKAQGKALTGFLTGQGSRNATLMLVGEAPGKIEIQTKIPFTGRSGKKLDVWLELADLKREDIYITSAVRNRPYKIVSSLDKKTGKLKERRPNRAPTQQEVWIHASLLDYEIQTVRPKILAPMGNIGLKRLLGGKYKIADIHGELMESTILQVNQEKTTYENSAETYLIFPLYHPAAVFYNPALENLIEQDWEKLGHLVNNI</sequence>
<dbReference type="GO" id="GO:0051539">
    <property type="term" value="F:4 iron, 4 sulfur cluster binding"/>
    <property type="evidence" value="ECO:0007669"/>
    <property type="project" value="UniProtKB-KW"/>
</dbReference>
<dbReference type="OrthoDB" id="5290748at2"/>
<evidence type="ECO:0000256" key="2">
    <source>
        <dbReference type="ARBA" id="ARBA00022723"/>
    </source>
</evidence>
<keyword evidence="10" id="KW-1185">Reference proteome</keyword>
<dbReference type="InterPro" id="IPR005122">
    <property type="entry name" value="Uracil-DNA_glycosylase-like"/>
</dbReference>
<name>A0A430AMT8_9ENTE</name>
<evidence type="ECO:0000256" key="3">
    <source>
        <dbReference type="ARBA" id="ARBA00022763"/>
    </source>
</evidence>
<evidence type="ECO:0000256" key="1">
    <source>
        <dbReference type="ARBA" id="ARBA00022485"/>
    </source>
</evidence>
<keyword evidence="2" id="KW-0479">Metal-binding</keyword>
<dbReference type="InterPro" id="IPR051536">
    <property type="entry name" value="UDG_Type-4/5"/>
</dbReference>
<keyword evidence="5" id="KW-0408">Iron</keyword>
<comment type="caution">
    <text evidence="9">The sequence shown here is derived from an EMBL/GenBank/DDBJ whole genome shotgun (WGS) entry which is preliminary data.</text>
</comment>
<dbReference type="PANTHER" id="PTHR33693">
    <property type="entry name" value="TYPE-5 URACIL-DNA GLYCOSYLASE"/>
    <property type="match status" value="1"/>
</dbReference>
<dbReference type="GO" id="GO:0097506">
    <property type="term" value="F:deaminated base DNA N-glycosylase activity"/>
    <property type="evidence" value="ECO:0007669"/>
    <property type="project" value="UniProtKB-ARBA"/>
</dbReference>
<dbReference type="SMART" id="SM00986">
    <property type="entry name" value="UDG"/>
    <property type="match status" value="1"/>
</dbReference>
<dbReference type="AlphaFoldDB" id="A0A430AMT8"/>
<dbReference type="SMART" id="SM00987">
    <property type="entry name" value="UreE_C"/>
    <property type="match status" value="1"/>
</dbReference>
<feature type="domain" description="Uracil-DNA glycosylase-like" evidence="8">
    <location>
        <begin position="25"/>
        <end position="204"/>
    </location>
</feature>
<keyword evidence="3" id="KW-0227">DNA damage</keyword>
<gene>
    <name evidence="9" type="ORF">CBF29_11520</name>
</gene>
<dbReference type="InterPro" id="IPR036895">
    <property type="entry name" value="Uracil-DNA_glycosylase-like_sf"/>
</dbReference>
<keyword evidence="1" id="KW-0004">4Fe-4S</keyword>
<evidence type="ECO:0000259" key="8">
    <source>
        <dbReference type="SMART" id="SM00986"/>
    </source>
</evidence>
<accession>A0A430AMT8</accession>
<reference evidence="9 10" key="1">
    <citation type="submission" date="2017-05" db="EMBL/GenBank/DDBJ databases">
        <title>Vagococcus spp. assemblies.</title>
        <authorList>
            <person name="Gulvik C.A."/>
        </authorList>
    </citation>
    <scope>NUCLEOTIDE SEQUENCE [LARGE SCALE GENOMIC DNA]</scope>
    <source>
        <strain evidence="9 10">CCUG 51432</strain>
    </source>
</reference>
<dbReference type="GO" id="GO:0046872">
    <property type="term" value="F:metal ion binding"/>
    <property type="evidence" value="ECO:0007669"/>
    <property type="project" value="UniProtKB-KW"/>
</dbReference>
<dbReference type="GO" id="GO:0006281">
    <property type="term" value="P:DNA repair"/>
    <property type="evidence" value="ECO:0007669"/>
    <property type="project" value="UniProtKB-KW"/>
</dbReference>
<protein>
    <submittedName>
        <fullName evidence="9">Uracil-DNA glycosylase</fullName>
    </submittedName>
</protein>
<proteinExistence type="predicted"/>
<evidence type="ECO:0000256" key="6">
    <source>
        <dbReference type="ARBA" id="ARBA00023014"/>
    </source>
</evidence>
<organism evidence="9 10">
    <name type="scientific">Vagococcus elongatus</name>
    <dbReference type="NCBI Taxonomy" id="180344"/>
    <lineage>
        <taxon>Bacteria</taxon>
        <taxon>Bacillati</taxon>
        <taxon>Bacillota</taxon>
        <taxon>Bacilli</taxon>
        <taxon>Lactobacillales</taxon>
        <taxon>Enterococcaceae</taxon>
        <taxon>Vagococcus</taxon>
    </lineage>
</organism>
<keyword evidence="6" id="KW-0411">Iron-sulfur</keyword>
<dbReference type="Pfam" id="PF03167">
    <property type="entry name" value="UDG"/>
    <property type="match status" value="1"/>
</dbReference>
<evidence type="ECO:0000313" key="9">
    <source>
        <dbReference type="EMBL" id="RSU09470.1"/>
    </source>
</evidence>
<keyword evidence="7" id="KW-0234">DNA repair</keyword>
<dbReference type="EMBL" id="NGKA01000021">
    <property type="protein sequence ID" value="RSU09470.1"/>
    <property type="molecule type" value="Genomic_DNA"/>
</dbReference>
<dbReference type="Gene3D" id="3.40.470.10">
    <property type="entry name" value="Uracil-DNA glycosylase-like domain"/>
    <property type="match status" value="1"/>
</dbReference>
<evidence type="ECO:0000256" key="7">
    <source>
        <dbReference type="ARBA" id="ARBA00023204"/>
    </source>
</evidence>
<evidence type="ECO:0000256" key="5">
    <source>
        <dbReference type="ARBA" id="ARBA00023004"/>
    </source>
</evidence>
<evidence type="ECO:0000313" key="10">
    <source>
        <dbReference type="Proteomes" id="UP000287605"/>
    </source>
</evidence>
<dbReference type="PANTHER" id="PTHR33693:SF1">
    <property type="entry name" value="TYPE-4 URACIL-DNA GLYCOSYLASE"/>
    <property type="match status" value="1"/>
</dbReference>